<dbReference type="Proteomes" id="UP000254079">
    <property type="component" value="Unassembled WGS sequence"/>
</dbReference>
<reference evidence="1 2" key="1">
    <citation type="submission" date="2018-06" db="EMBL/GenBank/DDBJ databases">
        <authorList>
            <consortium name="Pathogen Informatics"/>
            <person name="Doyle S."/>
        </authorList>
    </citation>
    <scope>NUCLEOTIDE SEQUENCE [LARGE SCALE GENOMIC DNA]</scope>
    <source>
        <strain evidence="1 2">NCTC8622</strain>
    </source>
</reference>
<protein>
    <submittedName>
        <fullName evidence="1">Uncharacterized protein</fullName>
    </submittedName>
</protein>
<dbReference type="AlphaFoldDB" id="A0A376U2K0"/>
<organism evidence="1 2">
    <name type="scientific">Escherichia coli</name>
    <dbReference type="NCBI Taxonomy" id="562"/>
    <lineage>
        <taxon>Bacteria</taxon>
        <taxon>Pseudomonadati</taxon>
        <taxon>Pseudomonadota</taxon>
        <taxon>Gammaproteobacteria</taxon>
        <taxon>Enterobacterales</taxon>
        <taxon>Enterobacteriaceae</taxon>
        <taxon>Escherichia</taxon>
    </lineage>
</organism>
<gene>
    <name evidence="1" type="ORF">NCTC8622_02824</name>
</gene>
<name>A0A376U2K0_ECOLX</name>
<accession>A0A376U2K0</accession>
<evidence type="ECO:0000313" key="2">
    <source>
        <dbReference type="Proteomes" id="UP000254079"/>
    </source>
</evidence>
<proteinExistence type="predicted"/>
<dbReference type="EMBL" id="UGCP01000002">
    <property type="protein sequence ID" value="STI83784.1"/>
    <property type="molecule type" value="Genomic_DNA"/>
</dbReference>
<sequence length="112" mass="12666">MNDLSTYFGVNTAVVTPFAYENALNTLITNLDLFDVQYHTENSILLTDLIDQFVQVAGETSPYAQSDWNASKRQEWSNKLFQMKHVGSINAVTSRDLEQSAANIQTVLMLCW</sequence>
<evidence type="ECO:0000313" key="1">
    <source>
        <dbReference type="EMBL" id="STI83784.1"/>
    </source>
</evidence>